<accession>V6RZ63</accession>
<reference evidence="1 2" key="2">
    <citation type="journal article" date="2015" name="Stand. Genomic Sci.">
        <title>High quality draft genomic sequence of Flavobacterium enshiense DK69(T) and comparison among Flavobacterium genomes.</title>
        <authorList>
            <person name="Zeng Z."/>
            <person name="Chen C."/>
            <person name="Du H."/>
            <person name="Wang G."/>
            <person name="Li M."/>
        </authorList>
    </citation>
    <scope>NUCLEOTIDE SEQUENCE [LARGE SCALE GENOMIC DNA]</scope>
    <source>
        <strain evidence="1 2">DK69</strain>
    </source>
</reference>
<sequence>MEFYDFENQINQIVKTGNIQDAIQETEAKFKTISETEFHKVIGRDLLHLKNDVDEFLNALLEKSKEDLDDEIKAIYVEMNGFTINYDMWFTTGASFTFCNDSEDTDWLADYDYFFEMAMIISGFEDLQKVYEDYMVNEKWEIEGLEMASDFCALLITLRLLELFKASFEKFNNNSEWTNIPVFVTSHDSETLYCTIGCS</sequence>
<evidence type="ECO:0000313" key="2">
    <source>
        <dbReference type="Proteomes" id="UP000030149"/>
    </source>
</evidence>
<dbReference type="PATRIC" id="fig|1107311.3.peg.3104"/>
<comment type="caution">
    <text evidence="1">The sequence shown here is derived from an EMBL/GenBank/DDBJ whole genome shotgun (WGS) entry which is preliminary data.</text>
</comment>
<dbReference type="OrthoDB" id="652227at2"/>
<gene>
    <name evidence="1" type="ORF">Q767_15715</name>
</gene>
<organism evidence="1 2">
    <name type="scientific">Flavobacterium enshiense DK69</name>
    <dbReference type="NCBI Taxonomy" id="1107311"/>
    <lineage>
        <taxon>Bacteria</taxon>
        <taxon>Pseudomonadati</taxon>
        <taxon>Bacteroidota</taxon>
        <taxon>Flavobacteriia</taxon>
        <taxon>Flavobacteriales</taxon>
        <taxon>Flavobacteriaceae</taxon>
        <taxon>Flavobacterium</taxon>
    </lineage>
</organism>
<protein>
    <submittedName>
        <fullName evidence="1">Uncharacterized protein</fullName>
    </submittedName>
</protein>
<dbReference type="AlphaFoldDB" id="V6RZ63"/>
<dbReference type="STRING" id="1107311.Q767_15715"/>
<keyword evidence="2" id="KW-1185">Reference proteome</keyword>
<name>V6RZ63_9FLAO</name>
<evidence type="ECO:0000313" key="1">
    <source>
        <dbReference type="EMBL" id="KGO92160.1"/>
    </source>
</evidence>
<proteinExistence type="predicted"/>
<dbReference type="EMBL" id="JRLZ01000031">
    <property type="protein sequence ID" value="KGO92160.1"/>
    <property type="molecule type" value="Genomic_DNA"/>
</dbReference>
<dbReference type="RefSeq" id="WP_023575092.1">
    <property type="nucleotide sequence ID" value="NZ_AVCS01000041.1"/>
</dbReference>
<dbReference type="eggNOG" id="ENOG5030RBK">
    <property type="taxonomic scope" value="Bacteria"/>
</dbReference>
<reference evidence="2" key="1">
    <citation type="submission" date="2013-09" db="EMBL/GenBank/DDBJ databases">
        <authorList>
            <person name="Zeng Z."/>
            <person name="Chen C."/>
        </authorList>
    </citation>
    <scope>NUCLEOTIDE SEQUENCE [LARGE SCALE GENOMIC DNA]</scope>
    <source>
        <strain evidence="2">DK69</strain>
    </source>
</reference>
<dbReference type="Proteomes" id="UP000030149">
    <property type="component" value="Unassembled WGS sequence"/>
</dbReference>